<evidence type="ECO:0000256" key="4">
    <source>
        <dbReference type="ARBA" id="ARBA00022692"/>
    </source>
</evidence>
<reference evidence="10" key="1">
    <citation type="submission" date="2016-10" db="EMBL/GenBank/DDBJ databases">
        <authorList>
            <person name="Varghese N."/>
            <person name="Submissions S."/>
        </authorList>
    </citation>
    <scope>NUCLEOTIDE SEQUENCE [LARGE SCALE GENOMIC DNA]</scope>
    <source>
        <strain evidence="10">DSM 217</strain>
    </source>
</reference>
<feature type="transmembrane region" description="Helical" evidence="7">
    <location>
        <begin position="121"/>
        <end position="144"/>
    </location>
</feature>
<dbReference type="Pfam" id="PF00528">
    <property type="entry name" value="BPD_transp_1"/>
    <property type="match status" value="1"/>
</dbReference>
<evidence type="ECO:0000256" key="6">
    <source>
        <dbReference type="ARBA" id="ARBA00023136"/>
    </source>
</evidence>
<keyword evidence="10" id="KW-1185">Reference proteome</keyword>
<dbReference type="InterPro" id="IPR000515">
    <property type="entry name" value="MetI-like"/>
</dbReference>
<dbReference type="PANTHER" id="PTHR30151">
    <property type="entry name" value="ALKANE SULFONATE ABC TRANSPORTER-RELATED, MEMBRANE SUBUNIT"/>
    <property type="match status" value="1"/>
</dbReference>
<keyword evidence="2 7" id="KW-0813">Transport</keyword>
<name>A0A1H2ST39_THIRO</name>
<proteinExistence type="inferred from homology"/>
<evidence type="ECO:0000256" key="2">
    <source>
        <dbReference type="ARBA" id="ARBA00022448"/>
    </source>
</evidence>
<dbReference type="InterPro" id="IPR035906">
    <property type="entry name" value="MetI-like_sf"/>
</dbReference>
<dbReference type="CDD" id="cd06261">
    <property type="entry name" value="TM_PBP2"/>
    <property type="match status" value="1"/>
</dbReference>
<keyword evidence="4 7" id="KW-0812">Transmembrane</keyword>
<comment type="similarity">
    <text evidence="7">Belongs to the binding-protein-dependent transport system permease family.</text>
</comment>
<evidence type="ECO:0000256" key="3">
    <source>
        <dbReference type="ARBA" id="ARBA00022475"/>
    </source>
</evidence>
<sequence>MLMRGLRIILPIALFLGLIRFWEWSVVYLEIPPFILPPPSAILAVFATDGASLLGSAWTTLGTTLAAFTLATVSGTALAALFASSRIAEAALSPYAVILQVTPIIAIAPLIIVWVGLDNAWLTVLILAWIAAFFPVLASATAGLKAVDPNLRDLFRLYRADFRQTFIRLMVPSSLPYLLAGIKTAGGLALVGAVVAEFAAASGNTDGLAWRILEAGNRLQIAKMFAALLLLALMGVVLYAILSFVEWLLLHRWHGDRRHA</sequence>
<accession>A0A1H2ST39</accession>
<dbReference type="SUPFAM" id="SSF161098">
    <property type="entry name" value="MetI-like"/>
    <property type="match status" value="1"/>
</dbReference>
<evidence type="ECO:0000259" key="8">
    <source>
        <dbReference type="PROSITE" id="PS50928"/>
    </source>
</evidence>
<feature type="transmembrane region" description="Helical" evidence="7">
    <location>
        <begin position="53"/>
        <end position="83"/>
    </location>
</feature>
<evidence type="ECO:0000256" key="7">
    <source>
        <dbReference type="RuleBase" id="RU363032"/>
    </source>
</evidence>
<dbReference type="PANTHER" id="PTHR30151:SF41">
    <property type="entry name" value="ABC TRANSPORTER PERMEASE PROTEIN"/>
    <property type="match status" value="1"/>
</dbReference>
<gene>
    <name evidence="9" type="ORF">SAMN05421783_103124</name>
</gene>
<comment type="subcellular location">
    <subcellularLocation>
        <location evidence="1 7">Cell membrane</location>
        <topology evidence="1 7">Multi-pass membrane protein</topology>
    </subcellularLocation>
</comment>
<evidence type="ECO:0000256" key="1">
    <source>
        <dbReference type="ARBA" id="ARBA00004651"/>
    </source>
</evidence>
<feature type="domain" description="ABC transmembrane type-1" evidence="8">
    <location>
        <begin position="57"/>
        <end position="242"/>
    </location>
</feature>
<keyword evidence="6 7" id="KW-0472">Membrane</keyword>
<evidence type="ECO:0000256" key="5">
    <source>
        <dbReference type="ARBA" id="ARBA00022989"/>
    </source>
</evidence>
<dbReference type="OrthoDB" id="8138334at2"/>
<feature type="transmembrane region" description="Helical" evidence="7">
    <location>
        <begin position="225"/>
        <end position="250"/>
    </location>
</feature>
<dbReference type="GO" id="GO:0055085">
    <property type="term" value="P:transmembrane transport"/>
    <property type="evidence" value="ECO:0007669"/>
    <property type="project" value="InterPro"/>
</dbReference>
<feature type="transmembrane region" description="Helical" evidence="7">
    <location>
        <begin position="95"/>
        <end position="115"/>
    </location>
</feature>
<organism evidence="9 10">
    <name type="scientific">Thiocapsa roseopersicina</name>
    <dbReference type="NCBI Taxonomy" id="1058"/>
    <lineage>
        <taxon>Bacteria</taxon>
        <taxon>Pseudomonadati</taxon>
        <taxon>Pseudomonadota</taxon>
        <taxon>Gammaproteobacteria</taxon>
        <taxon>Chromatiales</taxon>
        <taxon>Chromatiaceae</taxon>
        <taxon>Thiocapsa</taxon>
    </lineage>
</organism>
<dbReference type="Proteomes" id="UP000198816">
    <property type="component" value="Unassembled WGS sequence"/>
</dbReference>
<keyword evidence="5 7" id="KW-1133">Transmembrane helix</keyword>
<dbReference type="STRING" id="1058.SAMN05421783_103124"/>
<dbReference type="GO" id="GO:0005886">
    <property type="term" value="C:plasma membrane"/>
    <property type="evidence" value="ECO:0007669"/>
    <property type="project" value="UniProtKB-SubCell"/>
</dbReference>
<dbReference type="RefSeq" id="WP_093028665.1">
    <property type="nucleotide sequence ID" value="NZ_FNNZ01000003.1"/>
</dbReference>
<evidence type="ECO:0000313" key="10">
    <source>
        <dbReference type="Proteomes" id="UP000198816"/>
    </source>
</evidence>
<dbReference type="AlphaFoldDB" id="A0A1H2ST39"/>
<evidence type="ECO:0000313" key="9">
    <source>
        <dbReference type="EMBL" id="SDW34625.1"/>
    </source>
</evidence>
<protein>
    <submittedName>
        <fullName evidence="9">NitT/TauT family transport system permease protein</fullName>
    </submittedName>
</protein>
<dbReference type="PROSITE" id="PS50928">
    <property type="entry name" value="ABC_TM1"/>
    <property type="match status" value="1"/>
</dbReference>
<keyword evidence="3" id="KW-1003">Cell membrane</keyword>
<dbReference type="Gene3D" id="1.10.3720.10">
    <property type="entry name" value="MetI-like"/>
    <property type="match status" value="1"/>
</dbReference>
<dbReference type="EMBL" id="FNNZ01000003">
    <property type="protein sequence ID" value="SDW34625.1"/>
    <property type="molecule type" value="Genomic_DNA"/>
</dbReference>